<evidence type="ECO:0000313" key="3">
    <source>
        <dbReference type="EMBL" id="KMS94761.1"/>
    </source>
</evidence>
<proteinExistence type="predicted"/>
<keyword evidence="1" id="KW-1133">Transmembrane helix</keyword>
<dbReference type="OMA" id="HDESEDC"/>
<protein>
    <recommendedName>
        <fullName evidence="2">R13L1/DRL21-like LRR repeat region domain-containing protein</fullName>
    </recommendedName>
</protein>
<keyword evidence="4" id="KW-1185">Reference proteome</keyword>
<dbReference type="Gramene" id="KMS94761">
    <property type="protein sequence ID" value="KMS94761"/>
    <property type="gene ID" value="BVRB_015540"/>
</dbReference>
<name>A0A0J8B199_BETVV</name>
<dbReference type="PANTHER" id="PTHR47186:SF24">
    <property type="entry name" value="DISEASE RESISTANCE RPP13-LIKE PROTEIN 1"/>
    <property type="match status" value="1"/>
</dbReference>
<sequence length="218" mass="25226">NKEQLRDYEVLEQLHPPSSLEDLEISGYSGLKFPDWIGDYKVLHLIVNITLVTCVYTMLLPSLGELPFLRNLHLIDMKRVKRIDAEFRGDVNIAFPALERLTIVGMSRLETWTDVKEVDFPRLCKLVIEHCPKLIALPSLSYFHSLKQLEISQCPKLSSWSKTSFPSSLKMLIVENCPSFKRRFRKPNNKDQMKIMHVHNVRIDHEETANLNAATQVL</sequence>
<gene>
    <name evidence="3" type="ORF">BVRB_015540</name>
</gene>
<evidence type="ECO:0000259" key="2">
    <source>
        <dbReference type="Pfam" id="PF25019"/>
    </source>
</evidence>
<dbReference type="Pfam" id="PF25019">
    <property type="entry name" value="LRR_R13L1-DRL21"/>
    <property type="match status" value="1"/>
</dbReference>
<dbReference type="InterPro" id="IPR032675">
    <property type="entry name" value="LRR_dom_sf"/>
</dbReference>
<feature type="transmembrane region" description="Helical" evidence="1">
    <location>
        <begin position="42"/>
        <end position="69"/>
    </location>
</feature>
<keyword evidence="1" id="KW-0812">Transmembrane</keyword>
<keyword evidence="1" id="KW-0472">Membrane</keyword>
<dbReference type="Gene3D" id="3.80.10.10">
    <property type="entry name" value="Ribonuclease Inhibitor"/>
    <property type="match status" value="1"/>
</dbReference>
<dbReference type="InterPro" id="IPR056789">
    <property type="entry name" value="LRR_R13L1-DRL21"/>
</dbReference>
<feature type="domain" description="R13L1/DRL21-like LRR repeat region" evidence="2">
    <location>
        <begin position="6"/>
        <end position="77"/>
    </location>
</feature>
<reference evidence="3 4" key="1">
    <citation type="journal article" date="2014" name="Nature">
        <title>The genome of the recently domesticated crop plant sugar beet (Beta vulgaris).</title>
        <authorList>
            <person name="Dohm J.C."/>
            <person name="Minoche A.E."/>
            <person name="Holtgrawe D."/>
            <person name="Capella-Gutierrez S."/>
            <person name="Zakrzewski F."/>
            <person name="Tafer H."/>
            <person name="Rupp O."/>
            <person name="Sorensen T.R."/>
            <person name="Stracke R."/>
            <person name="Reinhardt R."/>
            <person name="Goesmann A."/>
            <person name="Kraft T."/>
            <person name="Schulz B."/>
            <person name="Stadler P.F."/>
            <person name="Schmidt T."/>
            <person name="Gabaldon T."/>
            <person name="Lehrach H."/>
            <person name="Weisshaar B."/>
            <person name="Himmelbauer H."/>
        </authorList>
    </citation>
    <scope>NUCLEOTIDE SEQUENCE [LARGE SCALE GENOMIC DNA]</scope>
    <source>
        <tissue evidence="3">Taproot</tissue>
    </source>
</reference>
<evidence type="ECO:0000256" key="1">
    <source>
        <dbReference type="SAM" id="Phobius"/>
    </source>
</evidence>
<feature type="non-terminal residue" evidence="3">
    <location>
        <position position="1"/>
    </location>
</feature>
<organism evidence="3 4">
    <name type="scientific">Beta vulgaris subsp. vulgaris</name>
    <name type="common">Beet</name>
    <dbReference type="NCBI Taxonomy" id="3555"/>
    <lineage>
        <taxon>Eukaryota</taxon>
        <taxon>Viridiplantae</taxon>
        <taxon>Streptophyta</taxon>
        <taxon>Embryophyta</taxon>
        <taxon>Tracheophyta</taxon>
        <taxon>Spermatophyta</taxon>
        <taxon>Magnoliopsida</taxon>
        <taxon>eudicotyledons</taxon>
        <taxon>Gunneridae</taxon>
        <taxon>Pentapetalae</taxon>
        <taxon>Caryophyllales</taxon>
        <taxon>Chenopodiaceae</taxon>
        <taxon>Betoideae</taxon>
        <taxon>Beta</taxon>
    </lineage>
</organism>
<dbReference type="PANTHER" id="PTHR47186">
    <property type="entry name" value="LEUCINE-RICH REPEAT-CONTAINING PROTEIN 57"/>
    <property type="match status" value="1"/>
</dbReference>
<accession>A0A0J8B199</accession>
<dbReference type="OrthoDB" id="1303418at2759"/>
<evidence type="ECO:0000313" key="4">
    <source>
        <dbReference type="Proteomes" id="UP000035740"/>
    </source>
</evidence>
<dbReference type="SUPFAM" id="SSF52058">
    <property type="entry name" value="L domain-like"/>
    <property type="match status" value="1"/>
</dbReference>
<dbReference type="Proteomes" id="UP000035740">
    <property type="component" value="Unassembled WGS sequence"/>
</dbReference>
<dbReference type="AlphaFoldDB" id="A0A0J8B199"/>
<dbReference type="EMBL" id="KQ090949">
    <property type="protein sequence ID" value="KMS94761.1"/>
    <property type="molecule type" value="Genomic_DNA"/>
</dbReference>